<comment type="subunit">
    <text evidence="3 7">Homodimer.</text>
</comment>
<feature type="domain" description="Aminotransferase class I/classII large" evidence="8">
    <location>
        <begin position="47"/>
        <end position="418"/>
    </location>
</feature>
<dbReference type="PANTHER" id="PTHR11879">
    <property type="entry name" value="ASPARTATE AMINOTRANSFERASE"/>
    <property type="match status" value="1"/>
</dbReference>
<dbReference type="CDD" id="cd00609">
    <property type="entry name" value="AAT_like"/>
    <property type="match status" value="1"/>
</dbReference>
<dbReference type="Pfam" id="PF00155">
    <property type="entry name" value="Aminotran_1_2"/>
    <property type="match status" value="1"/>
</dbReference>
<reference evidence="9" key="1">
    <citation type="submission" date="2021-10" db="EMBL/GenBank/DDBJ databases">
        <authorList>
            <person name="Piombo E."/>
        </authorList>
    </citation>
    <scope>NUCLEOTIDE SEQUENCE</scope>
</reference>
<dbReference type="FunFam" id="3.90.1150.10:FF:000001">
    <property type="entry name" value="Aspartate aminotransferase"/>
    <property type="match status" value="1"/>
</dbReference>
<evidence type="ECO:0000256" key="1">
    <source>
        <dbReference type="ARBA" id="ARBA00001933"/>
    </source>
</evidence>
<dbReference type="PANTHER" id="PTHR11879:SF20">
    <property type="entry name" value="ASPARTATE AMINOTRANSFERASE"/>
    <property type="match status" value="1"/>
</dbReference>
<comment type="caution">
    <text evidence="9">The sequence shown here is derived from an EMBL/GenBank/DDBJ whole genome shotgun (WGS) entry which is preliminary data.</text>
</comment>
<dbReference type="PRINTS" id="PR00799">
    <property type="entry name" value="TRANSAMINASE"/>
</dbReference>
<dbReference type="OrthoDB" id="550424at2759"/>
<dbReference type="EMBL" id="CABFNO020001545">
    <property type="protein sequence ID" value="CAG9997153.1"/>
    <property type="molecule type" value="Genomic_DNA"/>
</dbReference>
<dbReference type="SUPFAM" id="SSF53383">
    <property type="entry name" value="PLP-dependent transferases"/>
    <property type="match status" value="1"/>
</dbReference>
<dbReference type="EC" id="2.6.1.1" evidence="7"/>
<dbReference type="GO" id="GO:0006532">
    <property type="term" value="P:aspartate biosynthetic process"/>
    <property type="evidence" value="ECO:0007669"/>
    <property type="project" value="TreeGrafter"/>
</dbReference>
<evidence type="ECO:0000256" key="5">
    <source>
        <dbReference type="ARBA" id="ARBA00022679"/>
    </source>
</evidence>
<accession>A0A9N9UNK1</accession>
<dbReference type="PROSITE" id="PS00105">
    <property type="entry name" value="AA_TRANSFER_CLASS_1"/>
    <property type="match status" value="1"/>
</dbReference>
<dbReference type="InterPro" id="IPR015424">
    <property type="entry name" value="PyrdxlP-dep_Trfase"/>
</dbReference>
<dbReference type="Gene3D" id="3.90.1150.10">
    <property type="entry name" value="Aspartate Aminotransferase, domain 1"/>
    <property type="match status" value="1"/>
</dbReference>
<dbReference type="InterPro" id="IPR015422">
    <property type="entry name" value="PyrdxlP-dep_Trfase_small"/>
</dbReference>
<dbReference type="GO" id="GO:0030170">
    <property type="term" value="F:pyridoxal phosphate binding"/>
    <property type="evidence" value="ECO:0007669"/>
    <property type="project" value="InterPro"/>
</dbReference>
<comment type="cofactor">
    <cofactor evidence="1">
        <name>pyridoxal 5'-phosphate</name>
        <dbReference type="ChEBI" id="CHEBI:597326"/>
    </cofactor>
</comment>
<protein>
    <recommendedName>
        <fullName evidence="7">Aspartate aminotransferase</fullName>
        <ecNumber evidence="7">2.6.1.1</ecNumber>
    </recommendedName>
</protein>
<dbReference type="GO" id="GO:0004069">
    <property type="term" value="F:L-aspartate:2-oxoglutarate aminotransferase activity"/>
    <property type="evidence" value="ECO:0007669"/>
    <property type="project" value="UniProtKB-EC"/>
</dbReference>
<comment type="similarity">
    <text evidence="2">Belongs to the class-I pyridoxal-phosphate-dependent aminotransferase family.</text>
</comment>
<dbReference type="InterPro" id="IPR015421">
    <property type="entry name" value="PyrdxlP-dep_Trfase_major"/>
</dbReference>
<evidence type="ECO:0000256" key="3">
    <source>
        <dbReference type="ARBA" id="ARBA00011738"/>
    </source>
</evidence>
<evidence type="ECO:0000256" key="2">
    <source>
        <dbReference type="ARBA" id="ARBA00007441"/>
    </source>
</evidence>
<dbReference type="GO" id="GO:0005829">
    <property type="term" value="C:cytosol"/>
    <property type="evidence" value="ECO:0007669"/>
    <property type="project" value="TreeGrafter"/>
</dbReference>
<evidence type="ECO:0000313" key="9">
    <source>
        <dbReference type="EMBL" id="CAG9997153.1"/>
    </source>
</evidence>
<evidence type="ECO:0000256" key="4">
    <source>
        <dbReference type="ARBA" id="ARBA00022576"/>
    </source>
</evidence>
<dbReference type="AlphaFoldDB" id="A0A9N9UNK1"/>
<dbReference type="Gene3D" id="3.40.640.10">
    <property type="entry name" value="Type I PLP-dependent aspartate aminotransferase-like (Major domain)"/>
    <property type="match status" value="1"/>
</dbReference>
<keyword evidence="10" id="KW-1185">Reference proteome</keyword>
<comment type="catalytic activity">
    <reaction evidence="7">
        <text>L-aspartate + 2-oxoglutarate = oxaloacetate + L-glutamate</text>
        <dbReference type="Rhea" id="RHEA:21824"/>
        <dbReference type="ChEBI" id="CHEBI:16452"/>
        <dbReference type="ChEBI" id="CHEBI:16810"/>
        <dbReference type="ChEBI" id="CHEBI:29985"/>
        <dbReference type="ChEBI" id="CHEBI:29991"/>
        <dbReference type="EC" id="2.6.1.1"/>
    </reaction>
</comment>
<dbReference type="FunFam" id="3.40.640.10:FF:000066">
    <property type="entry name" value="Aspartate aminotransferase"/>
    <property type="match status" value="1"/>
</dbReference>
<gene>
    <name evidence="9" type="ORF">CBYS24578_00016724</name>
</gene>
<dbReference type="InterPro" id="IPR000796">
    <property type="entry name" value="Asp_trans"/>
</dbReference>
<keyword evidence="5 7" id="KW-0808">Transferase</keyword>
<dbReference type="InterPro" id="IPR004839">
    <property type="entry name" value="Aminotransferase_I/II_large"/>
</dbReference>
<sequence length="430" mass="48216">MAGMISAAEAATNGFASDTIDLVAYNAALSDEPFEVNKAFHQDPDPRKVNLGIGVYRSEQGEPWPLPVVQKAEQIIHQESDPSRHEYGAITGDEDFLSAARQLVFGPEDDGNRQELARVTSVQTISGTGANHLGAMFMAKRFKPTNVWLPEPTWSNHYTIWDFAGVKCRAYPYYNVNTQMLDFERMIEVLSTQAQRGDVIVLHACAHNPTGTDPTKDQWEQIAETCQKLRLAILFDSAYQGFATGDIDNDAWAIRHFFRRKPAMNLCVAQSFSKNFGLYGQRVGACHFAVDSSSIEDSVRSQLAYLIRAEYSMAPSWGAGIVKRVLLDPECYREWKQDLLTMSRRILKMRSALYSTLIELKTPGSWEHILSQVGMFSYTGLSPAQVSLMRQKHHIYMLKSGRISLSGLQPRNVVYVANCIDSVVREASIN</sequence>
<dbReference type="NCBIfam" id="NF006719">
    <property type="entry name" value="PRK09257.1"/>
    <property type="match status" value="1"/>
</dbReference>
<dbReference type="InterPro" id="IPR004838">
    <property type="entry name" value="NHTrfase_class1_PyrdxlP-BS"/>
</dbReference>
<keyword evidence="6" id="KW-0663">Pyridoxal phosphate</keyword>
<proteinExistence type="inferred from homology"/>
<keyword evidence="4 7" id="KW-0032">Aminotransferase</keyword>
<comment type="miscellaneous">
    <text evidence="7">In eukaryotes there are cytoplasmic, mitochondrial and chloroplastic isozymes.</text>
</comment>
<dbReference type="Proteomes" id="UP000754883">
    <property type="component" value="Unassembled WGS sequence"/>
</dbReference>
<name>A0A9N9UNK1_9HYPO</name>
<evidence type="ECO:0000259" key="8">
    <source>
        <dbReference type="Pfam" id="PF00155"/>
    </source>
</evidence>
<evidence type="ECO:0000256" key="6">
    <source>
        <dbReference type="ARBA" id="ARBA00022898"/>
    </source>
</evidence>
<organism evidence="9 10">
    <name type="scientific">Clonostachys byssicola</name>
    <dbReference type="NCBI Taxonomy" id="160290"/>
    <lineage>
        <taxon>Eukaryota</taxon>
        <taxon>Fungi</taxon>
        <taxon>Dikarya</taxon>
        <taxon>Ascomycota</taxon>
        <taxon>Pezizomycotina</taxon>
        <taxon>Sordariomycetes</taxon>
        <taxon>Hypocreomycetidae</taxon>
        <taxon>Hypocreales</taxon>
        <taxon>Bionectriaceae</taxon>
        <taxon>Clonostachys</taxon>
    </lineage>
</organism>
<evidence type="ECO:0000313" key="10">
    <source>
        <dbReference type="Proteomes" id="UP000754883"/>
    </source>
</evidence>
<evidence type="ECO:0000256" key="7">
    <source>
        <dbReference type="RuleBase" id="RU000480"/>
    </source>
</evidence>